<comment type="caution">
    <text evidence="2">The sequence shown here is derived from an EMBL/GenBank/DDBJ whole genome shotgun (WGS) entry which is preliminary data.</text>
</comment>
<name>A0ABT3M0T6_9LEPT</name>
<reference evidence="2 3" key="1">
    <citation type="submission" date="2022-06" db="EMBL/GenBank/DDBJ databases">
        <title>Leptospira isolates from biofilms formed at urban environments.</title>
        <authorList>
            <person name="Ribeiro P.S."/>
            <person name="Sousa T."/>
            <person name="Carvalho N."/>
            <person name="Aburjaile F."/>
            <person name="Neves F."/>
            <person name="Oliveira D."/>
            <person name="Blanco L."/>
            <person name="Lima J."/>
            <person name="Costa F."/>
            <person name="Brenig B."/>
            <person name="Soares S."/>
            <person name="Ramos R."/>
            <person name="Goes-Neto A."/>
            <person name="Matiuzzi M."/>
            <person name="Azevedo V."/>
            <person name="Ristow P."/>
        </authorList>
    </citation>
    <scope>NUCLEOTIDE SEQUENCE [LARGE SCALE GENOMIC DNA]</scope>
    <source>
        <strain evidence="2 3">VSF25</strain>
    </source>
</reference>
<keyword evidence="3" id="KW-1185">Reference proteome</keyword>
<dbReference type="RefSeq" id="WP_265376348.1">
    <property type="nucleotide sequence ID" value="NZ_JAMQPV010000003.1"/>
</dbReference>
<organism evidence="2 3">
    <name type="scientific">Leptospira limi</name>
    <dbReference type="NCBI Taxonomy" id="2950023"/>
    <lineage>
        <taxon>Bacteria</taxon>
        <taxon>Pseudomonadati</taxon>
        <taxon>Spirochaetota</taxon>
        <taxon>Spirochaetia</taxon>
        <taxon>Leptospirales</taxon>
        <taxon>Leptospiraceae</taxon>
        <taxon>Leptospira</taxon>
    </lineage>
</organism>
<evidence type="ECO:0000313" key="3">
    <source>
        <dbReference type="Proteomes" id="UP001209737"/>
    </source>
</evidence>
<dbReference type="Proteomes" id="UP001209737">
    <property type="component" value="Unassembled WGS sequence"/>
</dbReference>
<keyword evidence="1" id="KW-1133">Transmembrane helix</keyword>
<evidence type="ECO:0008006" key="4">
    <source>
        <dbReference type="Google" id="ProtNLM"/>
    </source>
</evidence>
<proteinExistence type="predicted"/>
<dbReference type="EMBL" id="JAMQPV010000003">
    <property type="protein sequence ID" value="MCW7463584.1"/>
    <property type="molecule type" value="Genomic_DNA"/>
</dbReference>
<dbReference type="NCBIfam" id="NF047662">
    <property type="entry name" value="LEPBI_I2678_fam"/>
    <property type="match status" value="1"/>
</dbReference>
<keyword evidence="1" id="KW-0472">Membrane</keyword>
<gene>
    <name evidence="2" type="ORF">ND812_15910</name>
</gene>
<feature type="transmembrane region" description="Helical" evidence="1">
    <location>
        <begin position="130"/>
        <end position="147"/>
    </location>
</feature>
<sequence>MEKNKIGPASLRKIWISIEVKLKKELQYYYSLMKSVEMKKSLKTFTKLALFTTTLLTIGCATMFKPTTHVPITVYTEQIESSIYLDDEKVSETFHQIDYPEKSDKKFNYRIEKNGFEPKSIVIEKKFNKYAYLNLLTFLFSPILFLIDHSNDALFVYHSPDETIKLETNQNYREKTDTITYKQFETERAKLKNNKGIILFNEFAINVLVKDGDGNQYEIKSEPFLFSPGNFEVQSRFYTSFKKGSYQHTYTAKTVVKSKLTLQSAGVTAVCSDFDKTKNTTTHTIISSGKPNPFLAADSVLKAFDMTRYCPRSEFMKQFDV</sequence>
<protein>
    <recommendedName>
        <fullName evidence="4">PEGA domain-containing protein</fullName>
    </recommendedName>
</protein>
<accession>A0ABT3M0T6</accession>
<keyword evidence="1" id="KW-0812">Transmembrane</keyword>
<evidence type="ECO:0000256" key="1">
    <source>
        <dbReference type="SAM" id="Phobius"/>
    </source>
</evidence>
<evidence type="ECO:0000313" key="2">
    <source>
        <dbReference type="EMBL" id="MCW7463584.1"/>
    </source>
</evidence>